<dbReference type="EC" id="2.1.1.334" evidence="6"/>
<keyword evidence="6" id="KW-0808">Transferase</keyword>
<feature type="transmembrane region" description="Helical" evidence="5">
    <location>
        <begin position="52"/>
        <end position="71"/>
    </location>
</feature>
<sequence length="206" mass="24260">MGDPPKFMNLLEYSICQYSIYFLLLSEFIIRLFTSSRFTAKREGKPSDSDRGTIWLITLGFCSSIWVSYYFRSRGFIEDLRNLLLPHIFYYIGILLIIGGIFVRDILVWTLKRSFTFYVQTTDNQHLIKTGFYKYIRNPAYLGSIMSLMGIAFSLRSVFAPVAVLIICMICYGIRIKIEERALKIQFEGEFDEYCKHSYRLFPLIW</sequence>
<name>A0ABV4BXY9_9CLOT</name>
<dbReference type="GO" id="GO:0032259">
    <property type="term" value="P:methylation"/>
    <property type="evidence" value="ECO:0007669"/>
    <property type="project" value="UniProtKB-KW"/>
</dbReference>
<keyword evidence="2 5" id="KW-0812">Transmembrane</keyword>
<keyword evidence="3 5" id="KW-1133">Transmembrane helix</keyword>
<keyword evidence="6" id="KW-0489">Methyltransferase</keyword>
<dbReference type="EMBL" id="JBGEWD010000023">
    <property type="protein sequence ID" value="MEY8001723.1"/>
    <property type="molecule type" value="Genomic_DNA"/>
</dbReference>
<dbReference type="Gene3D" id="1.20.120.1630">
    <property type="match status" value="1"/>
</dbReference>
<dbReference type="PANTHER" id="PTHR43847">
    <property type="entry name" value="BLL3993 PROTEIN"/>
    <property type="match status" value="1"/>
</dbReference>
<dbReference type="GO" id="GO:0004671">
    <property type="term" value="F:protein C-terminal S-isoprenylcysteine carboxyl O-methyltransferase activity"/>
    <property type="evidence" value="ECO:0007669"/>
    <property type="project" value="UniProtKB-EC"/>
</dbReference>
<gene>
    <name evidence="6" type="ORF">AB8U03_16270</name>
</gene>
<dbReference type="Pfam" id="PF04191">
    <property type="entry name" value="PEMT"/>
    <property type="match status" value="1"/>
</dbReference>
<evidence type="ECO:0000256" key="1">
    <source>
        <dbReference type="ARBA" id="ARBA00004127"/>
    </source>
</evidence>
<evidence type="ECO:0000256" key="4">
    <source>
        <dbReference type="ARBA" id="ARBA00023136"/>
    </source>
</evidence>
<reference evidence="6 7" key="1">
    <citation type="submission" date="2024-08" db="EMBL/GenBank/DDBJ databases">
        <title>Clostridium lapicellarii sp. nov., and Clostridium renhuaiense sp. nov., two species isolated from the mud in a fermentation cellar used for producing sauce-flavour Chinese liquors.</title>
        <authorList>
            <person name="Yang F."/>
            <person name="Wang H."/>
            <person name="Chen L.Q."/>
            <person name="Zhou N."/>
            <person name="Lu J.J."/>
            <person name="Pu X.X."/>
            <person name="Wan B."/>
            <person name="Wang L."/>
            <person name="Liu S.J."/>
        </authorList>
    </citation>
    <scope>NUCLEOTIDE SEQUENCE [LARGE SCALE GENOMIC DNA]</scope>
    <source>
        <strain evidence="6 7">MT-5</strain>
    </source>
</reference>
<feature type="transmembrane region" description="Helical" evidence="5">
    <location>
        <begin position="20"/>
        <end position="40"/>
    </location>
</feature>
<dbReference type="Proteomes" id="UP001564657">
    <property type="component" value="Unassembled WGS sequence"/>
</dbReference>
<dbReference type="InterPro" id="IPR007318">
    <property type="entry name" value="Phopholipid_MeTrfase"/>
</dbReference>
<evidence type="ECO:0000313" key="6">
    <source>
        <dbReference type="EMBL" id="MEY8001723.1"/>
    </source>
</evidence>
<evidence type="ECO:0000256" key="3">
    <source>
        <dbReference type="ARBA" id="ARBA00022989"/>
    </source>
</evidence>
<feature type="transmembrane region" description="Helical" evidence="5">
    <location>
        <begin position="83"/>
        <end position="103"/>
    </location>
</feature>
<keyword evidence="4 5" id="KW-0472">Membrane</keyword>
<evidence type="ECO:0000256" key="5">
    <source>
        <dbReference type="SAM" id="Phobius"/>
    </source>
</evidence>
<comment type="caution">
    <text evidence="6">The sequence shown here is derived from an EMBL/GenBank/DDBJ whole genome shotgun (WGS) entry which is preliminary data.</text>
</comment>
<feature type="transmembrane region" description="Helical" evidence="5">
    <location>
        <begin position="159"/>
        <end position="176"/>
    </location>
</feature>
<feature type="transmembrane region" description="Helical" evidence="5">
    <location>
        <begin position="135"/>
        <end position="153"/>
    </location>
</feature>
<organism evidence="6 7">
    <name type="scientific">Clostridium moutaii</name>
    <dbReference type="NCBI Taxonomy" id="3240932"/>
    <lineage>
        <taxon>Bacteria</taxon>
        <taxon>Bacillati</taxon>
        <taxon>Bacillota</taxon>
        <taxon>Clostridia</taxon>
        <taxon>Eubacteriales</taxon>
        <taxon>Clostridiaceae</taxon>
        <taxon>Clostridium</taxon>
    </lineage>
</organism>
<dbReference type="PANTHER" id="PTHR43847:SF1">
    <property type="entry name" value="BLL3993 PROTEIN"/>
    <property type="match status" value="1"/>
</dbReference>
<comment type="subcellular location">
    <subcellularLocation>
        <location evidence="1">Endomembrane system</location>
        <topology evidence="1">Multi-pass membrane protein</topology>
    </subcellularLocation>
</comment>
<accession>A0ABV4BXY9</accession>
<evidence type="ECO:0000313" key="7">
    <source>
        <dbReference type="Proteomes" id="UP001564657"/>
    </source>
</evidence>
<dbReference type="RefSeq" id="WP_369705614.1">
    <property type="nucleotide sequence ID" value="NZ_JBGEWD010000023.1"/>
</dbReference>
<evidence type="ECO:0000256" key="2">
    <source>
        <dbReference type="ARBA" id="ARBA00022692"/>
    </source>
</evidence>
<keyword evidence="7" id="KW-1185">Reference proteome</keyword>
<dbReference type="InterPro" id="IPR052527">
    <property type="entry name" value="Metal_cation-efflux_comp"/>
</dbReference>
<protein>
    <submittedName>
        <fullName evidence="6">Isoprenylcysteine carboxylmethyltransferase family protein</fullName>
        <ecNumber evidence="6">2.1.1.100</ecNumber>
        <ecNumber evidence="6">2.1.1.334</ecNumber>
    </submittedName>
</protein>
<dbReference type="EC" id="2.1.1.100" evidence="6"/>
<proteinExistence type="predicted"/>